<reference evidence="2" key="1">
    <citation type="submission" date="2022-05" db="EMBL/GenBank/DDBJ databases">
        <title>The Musa troglodytarum L. genome provides insights into the mechanism of non-climacteric behaviour and enrichment of carotenoids.</title>
        <authorList>
            <person name="Wang J."/>
        </authorList>
    </citation>
    <scope>NUCLEOTIDE SEQUENCE</scope>
    <source>
        <tissue evidence="2">Leaf</tissue>
    </source>
</reference>
<protein>
    <submittedName>
        <fullName evidence="2">Uncharacterized protein</fullName>
    </submittedName>
</protein>
<feature type="compositionally biased region" description="Basic and acidic residues" evidence="1">
    <location>
        <begin position="19"/>
        <end position="28"/>
    </location>
</feature>
<accession>A0A9E7FIE1</accession>
<dbReference type="OrthoDB" id="1098796at2759"/>
<evidence type="ECO:0000256" key="1">
    <source>
        <dbReference type="SAM" id="MobiDB-lite"/>
    </source>
</evidence>
<organism evidence="2 3">
    <name type="scientific">Musa troglodytarum</name>
    <name type="common">fe'i banana</name>
    <dbReference type="NCBI Taxonomy" id="320322"/>
    <lineage>
        <taxon>Eukaryota</taxon>
        <taxon>Viridiplantae</taxon>
        <taxon>Streptophyta</taxon>
        <taxon>Embryophyta</taxon>
        <taxon>Tracheophyta</taxon>
        <taxon>Spermatophyta</taxon>
        <taxon>Magnoliopsida</taxon>
        <taxon>Liliopsida</taxon>
        <taxon>Zingiberales</taxon>
        <taxon>Musaceae</taxon>
        <taxon>Musa</taxon>
    </lineage>
</organism>
<dbReference type="EMBL" id="CP097506">
    <property type="protein sequence ID" value="URD95681.1"/>
    <property type="molecule type" value="Genomic_DNA"/>
</dbReference>
<feature type="compositionally biased region" description="Basic residues" evidence="1">
    <location>
        <begin position="1"/>
        <end position="10"/>
    </location>
</feature>
<feature type="region of interest" description="Disordered" evidence="1">
    <location>
        <begin position="1"/>
        <end position="28"/>
    </location>
</feature>
<gene>
    <name evidence="2" type="ORF">MUK42_28316</name>
</gene>
<proteinExistence type="predicted"/>
<dbReference type="Proteomes" id="UP001055439">
    <property type="component" value="Chromosome 4"/>
</dbReference>
<name>A0A9E7FIE1_9LILI</name>
<evidence type="ECO:0000313" key="3">
    <source>
        <dbReference type="Proteomes" id="UP001055439"/>
    </source>
</evidence>
<sequence>MGESQKRKRQPAAAADGEGEGKDRGRVTEDEVEEFFAILRRLQDAKSSLWTEHHDIRDGGADQGEKKIARREVAEVRAGGLRGGCRWR</sequence>
<evidence type="ECO:0000313" key="2">
    <source>
        <dbReference type="EMBL" id="URD95681.1"/>
    </source>
</evidence>
<keyword evidence="3" id="KW-1185">Reference proteome</keyword>
<dbReference type="AlphaFoldDB" id="A0A9E7FIE1"/>